<sequence>MPPQIIFQLQLVLGYVAWLLCFKAWFWPRLRSMDRFEAQRAIATLHSFRFFGLAFIVPGVVGPHLPAGFAEFAAYGDFATGVLAVLALLAARMRPVFRALVVAFNLVGMVDLVLDYCHAVRLGLPELAGQLGASYAIPILYVPLLMITHIAAFQLLLRPAHGRRDARASAGERG</sequence>
<dbReference type="OrthoDB" id="8231251at2"/>
<organism evidence="2 3">
    <name type="scientific">Rhodanobacter lindaniclasticus</name>
    <dbReference type="NCBI Taxonomy" id="75310"/>
    <lineage>
        <taxon>Bacteria</taxon>
        <taxon>Pseudomonadati</taxon>
        <taxon>Pseudomonadota</taxon>
        <taxon>Gammaproteobacteria</taxon>
        <taxon>Lysobacterales</taxon>
        <taxon>Rhodanobacteraceae</taxon>
        <taxon>Rhodanobacter</taxon>
    </lineage>
</organism>
<feature type="transmembrane region" description="Helical" evidence="1">
    <location>
        <begin position="96"/>
        <end position="114"/>
    </location>
</feature>
<feature type="transmembrane region" description="Helical" evidence="1">
    <location>
        <begin position="6"/>
        <end position="27"/>
    </location>
</feature>
<dbReference type="AlphaFoldDB" id="A0A4S3KFB4"/>
<accession>A0A4S3KFB4</accession>
<evidence type="ECO:0000256" key="1">
    <source>
        <dbReference type="SAM" id="Phobius"/>
    </source>
</evidence>
<keyword evidence="1" id="KW-1133">Transmembrane helix</keyword>
<feature type="transmembrane region" description="Helical" evidence="1">
    <location>
        <begin position="72"/>
        <end position="89"/>
    </location>
</feature>
<keyword evidence="1" id="KW-0812">Transmembrane</keyword>
<comment type="caution">
    <text evidence="2">The sequence shown here is derived from an EMBL/GenBank/DDBJ whole genome shotgun (WGS) entry which is preliminary data.</text>
</comment>
<dbReference type="RefSeq" id="WP_136258541.1">
    <property type="nucleotide sequence ID" value="NZ_MWIO01000027.1"/>
</dbReference>
<keyword evidence="1" id="KW-0472">Membrane</keyword>
<keyword evidence="3" id="KW-1185">Reference proteome</keyword>
<dbReference type="Proteomes" id="UP000306317">
    <property type="component" value="Unassembled WGS sequence"/>
</dbReference>
<dbReference type="EMBL" id="MWIO01000027">
    <property type="protein sequence ID" value="THD07285.1"/>
    <property type="molecule type" value="Genomic_DNA"/>
</dbReference>
<gene>
    <name evidence="2" type="ORF">B1991_09755</name>
</gene>
<evidence type="ECO:0000313" key="2">
    <source>
        <dbReference type="EMBL" id="THD07285.1"/>
    </source>
</evidence>
<protein>
    <submittedName>
        <fullName evidence="2">Uncharacterized protein</fullName>
    </submittedName>
</protein>
<feature type="transmembrane region" description="Helical" evidence="1">
    <location>
        <begin position="134"/>
        <end position="157"/>
    </location>
</feature>
<name>A0A4S3KFB4_9GAMM</name>
<proteinExistence type="predicted"/>
<feature type="transmembrane region" description="Helical" evidence="1">
    <location>
        <begin position="48"/>
        <end position="66"/>
    </location>
</feature>
<reference evidence="2 3" key="1">
    <citation type="submission" date="2017-02" db="EMBL/GenBank/DDBJ databases">
        <title>Whole genome sequencing of Rhodanobacter lindaniclasticus DSM 17932.</title>
        <authorList>
            <person name="Kumar S."/>
            <person name="Patil P."/>
            <person name="Patil P.B."/>
        </authorList>
    </citation>
    <scope>NUCLEOTIDE SEQUENCE [LARGE SCALE GENOMIC DNA]</scope>
    <source>
        <strain evidence="2 3">DSM 17932</strain>
    </source>
</reference>
<evidence type="ECO:0000313" key="3">
    <source>
        <dbReference type="Proteomes" id="UP000306317"/>
    </source>
</evidence>